<gene>
    <name evidence="6" type="ORF">GEV33_004042</name>
</gene>
<evidence type="ECO:0000313" key="6">
    <source>
        <dbReference type="EMBL" id="KAH0818748.1"/>
    </source>
</evidence>
<organism evidence="6 7">
    <name type="scientific">Tenebrio molitor</name>
    <name type="common">Yellow mealworm beetle</name>
    <dbReference type="NCBI Taxonomy" id="7067"/>
    <lineage>
        <taxon>Eukaryota</taxon>
        <taxon>Metazoa</taxon>
        <taxon>Ecdysozoa</taxon>
        <taxon>Arthropoda</taxon>
        <taxon>Hexapoda</taxon>
        <taxon>Insecta</taxon>
        <taxon>Pterygota</taxon>
        <taxon>Neoptera</taxon>
        <taxon>Endopterygota</taxon>
        <taxon>Coleoptera</taxon>
        <taxon>Polyphaga</taxon>
        <taxon>Cucujiformia</taxon>
        <taxon>Tenebrionidae</taxon>
        <taxon>Tenebrio</taxon>
    </lineage>
</organism>
<keyword evidence="3" id="KW-0560">Oxidoreductase</keyword>
<feature type="binding site" evidence="5">
    <location>
        <position position="316"/>
    </location>
    <ligand>
        <name>Fe cation</name>
        <dbReference type="ChEBI" id="CHEBI:24875"/>
        <note>catalytic</note>
    </ligand>
</feature>
<comment type="similarity">
    <text evidence="1">Belongs to the carotenoid oxygenase family.</text>
</comment>
<dbReference type="PANTHER" id="PTHR10543:SF24">
    <property type="entry name" value="CAROTENOID ISOMEROOXYGENASE"/>
    <property type="match status" value="1"/>
</dbReference>
<feature type="binding site" evidence="5">
    <location>
        <position position="246"/>
    </location>
    <ligand>
        <name>Fe cation</name>
        <dbReference type="ChEBI" id="CHEBI:24875"/>
        <note>catalytic</note>
    </ligand>
</feature>
<comment type="cofactor">
    <cofactor evidence="5">
        <name>Fe(2+)</name>
        <dbReference type="ChEBI" id="CHEBI:29033"/>
    </cofactor>
    <text evidence="5">Binds 1 Fe(2+) ion per subunit.</text>
</comment>
<dbReference type="GO" id="GO:0042574">
    <property type="term" value="P:retinal metabolic process"/>
    <property type="evidence" value="ECO:0007669"/>
    <property type="project" value="TreeGrafter"/>
</dbReference>
<proteinExistence type="inferred from homology"/>
<reference evidence="6" key="1">
    <citation type="journal article" date="2020" name="J Insects Food Feed">
        <title>The yellow mealworm (Tenebrio molitor) genome: a resource for the emerging insects as food and feed industry.</title>
        <authorList>
            <person name="Eriksson T."/>
            <person name="Andere A."/>
            <person name="Kelstrup H."/>
            <person name="Emery V."/>
            <person name="Picard C."/>
        </authorList>
    </citation>
    <scope>NUCLEOTIDE SEQUENCE</scope>
    <source>
        <strain evidence="6">Stoneville</strain>
        <tissue evidence="6">Whole head</tissue>
    </source>
</reference>
<dbReference type="InterPro" id="IPR004294">
    <property type="entry name" value="Carotenoid_Oase"/>
</dbReference>
<evidence type="ECO:0000256" key="2">
    <source>
        <dbReference type="ARBA" id="ARBA00022723"/>
    </source>
</evidence>
<comment type="caution">
    <text evidence="6">The sequence shown here is derived from an EMBL/GenBank/DDBJ whole genome shotgun (WGS) entry which is preliminary data.</text>
</comment>
<dbReference type="GO" id="GO:0016121">
    <property type="term" value="P:carotene catabolic process"/>
    <property type="evidence" value="ECO:0007669"/>
    <property type="project" value="TreeGrafter"/>
</dbReference>
<dbReference type="GO" id="GO:0010436">
    <property type="term" value="F:carotenoid dioxygenase activity"/>
    <property type="evidence" value="ECO:0007669"/>
    <property type="project" value="TreeGrafter"/>
</dbReference>
<evidence type="ECO:0000256" key="1">
    <source>
        <dbReference type="ARBA" id="ARBA00006787"/>
    </source>
</evidence>
<dbReference type="GO" id="GO:0046872">
    <property type="term" value="F:metal ion binding"/>
    <property type="evidence" value="ECO:0007669"/>
    <property type="project" value="UniProtKB-KW"/>
</dbReference>
<dbReference type="Proteomes" id="UP000719412">
    <property type="component" value="Unassembled WGS sequence"/>
</dbReference>
<evidence type="ECO:0000256" key="4">
    <source>
        <dbReference type="ARBA" id="ARBA00023004"/>
    </source>
</evidence>
<keyword evidence="4 5" id="KW-0408">Iron</keyword>
<sequence>MANSTTNYYPNYDIDVWLRTCEQEIVEPINGTTKGTIPSWLNGSLFRNGPGAIKVGNDSFEHAFDGSALLHRFRINDGNVTYQCRFLQSEELKRNRAANRIVVTNFGTRGVPEPCRTIFHRVAAVFDPKLEPADNSLTSIFPFGDEIYALTENPVIHRVNPETLDTEGRVSVNDYVPIIVHQTAHPHIMSDGTVYNLALSLYPSGPYHSIVKFPVGSALSSSSMFEQATIVGQIPARWPLHPSYMHTFGITDQFFLIIEQPLNISLTGMVAAKLKNDPLMTCFKWYQNETTRINLISRQTGQLVHKFFSEALFYFHIINQYEFCDHVIVDICSYPDGDIVNCMYIKAMKDMQQNPDYASAFKSKPVRFVLPLKPDRTCDSLIQLQGTKAEACYLPNGEIFVKPEALSDLSCETPRINYDNYLGKEYKYFYAIGTDIDSNTPGAIIKVDTVTKTRRIWYEKNCFPSEPIFVPSPDCQFEDDGIVLAVLVWGKNDSNRVGLLVLDARTMKEVGRVEFKTPELNRFIKGHTNFADMSSLQNLQPKQDSLGTGPSENGTSNFYPDCDLSVWLRSCEHEITEPIVGTTTGTIPSWLNGTLLRNGPGSFKVGDHHFQHLFDGSALLHRFCIENGTVTYQCRFLQSEVFKRNRAANRIVVTEFGTKAVPDPCRSIFQRVAAIFNSKSQEFSDNSMISVYPFGDEVYAFGEIPVIHRINPESLETEDRVDTQINLISRETGKLVYKFYSETFCFFHIINQYEILDHVVIDICTYRDATMLNSMYINTMKNMQHNENYANMLRAKPVRFVLPLKPDKARLNLVQMTGTTAEAHYLPNGEIFVTPENLSNMGCETPRINYEEYLGKEYRFFYAISSDVDTADFGALIKVDTVNKTSKTWSEVNCYPSEPIFVPRPDSQELGRVEFETPGPVPKCLHGWFLPQKT</sequence>
<keyword evidence="2 5" id="KW-0479">Metal-binding</keyword>
<reference evidence="6" key="2">
    <citation type="submission" date="2021-08" db="EMBL/GenBank/DDBJ databases">
        <authorList>
            <person name="Eriksson T."/>
        </authorList>
    </citation>
    <scope>NUCLEOTIDE SEQUENCE</scope>
    <source>
        <strain evidence="6">Stoneville</strain>
        <tissue evidence="6">Whole head</tissue>
    </source>
</reference>
<evidence type="ECO:0000256" key="3">
    <source>
        <dbReference type="ARBA" id="ARBA00023002"/>
    </source>
</evidence>
<dbReference type="AlphaFoldDB" id="A0A8J6HSD0"/>
<dbReference type="GO" id="GO:0003834">
    <property type="term" value="F:beta-carotene 15,15'-dioxygenase activity"/>
    <property type="evidence" value="ECO:0007669"/>
    <property type="project" value="TreeGrafter"/>
</dbReference>
<keyword evidence="7" id="KW-1185">Reference proteome</keyword>
<feature type="binding site" evidence="5">
    <location>
        <position position="185"/>
    </location>
    <ligand>
        <name>Fe cation</name>
        <dbReference type="ChEBI" id="CHEBI:24875"/>
        <note>catalytic</note>
    </ligand>
</feature>
<dbReference type="PANTHER" id="PTHR10543">
    <property type="entry name" value="BETA-CAROTENE DIOXYGENASE"/>
    <property type="match status" value="1"/>
</dbReference>
<dbReference type="Pfam" id="PF03055">
    <property type="entry name" value="RPE65"/>
    <property type="match status" value="2"/>
</dbReference>
<accession>A0A8J6HSD0</accession>
<protein>
    <submittedName>
        <fullName evidence="6">Uncharacterized protein</fullName>
    </submittedName>
</protein>
<evidence type="ECO:0000256" key="5">
    <source>
        <dbReference type="PIRSR" id="PIRSR604294-1"/>
    </source>
</evidence>
<dbReference type="EMBL" id="JABDTM020016764">
    <property type="protein sequence ID" value="KAH0818748.1"/>
    <property type="molecule type" value="Genomic_DNA"/>
</dbReference>
<evidence type="ECO:0000313" key="7">
    <source>
        <dbReference type="Proteomes" id="UP000719412"/>
    </source>
</evidence>
<name>A0A8J6HSD0_TENMO</name>